<dbReference type="SUPFAM" id="SSF100950">
    <property type="entry name" value="NagB/RpiA/CoA transferase-like"/>
    <property type="match status" value="1"/>
</dbReference>
<dbReference type="InterPro" id="IPR037171">
    <property type="entry name" value="NagB/RpiA_transferase-like"/>
</dbReference>
<comment type="subunit">
    <text evidence="8">Component of the translation initiation factor 2B (eIF2B) complex which is a heterodecamer of two sets of five different subunits: alpha, beta, gamma, delta and epsilon. Subunits alpha, beta and delta comprise a regulatory subcomplex and subunits epsilon and gamma comprise a catalytic subcomplex. Within the complex, the hexameric regulatory complex resides at the center, with the two heterodimeric catalytic subcomplexes bound on opposite sides.</text>
</comment>
<evidence type="ECO:0000256" key="1">
    <source>
        <dbReference type="ARBA" id="ARBA00004514"/>
    </source>
</evidence>
<evidence type="ECO:0000256" key="4">
    <source>
        <dbReference type="ARBA" id="ARBA00022540"/>
    </source>
</evidence>
<feature type="region of interest" description="Disordered" evidence="10">
    <location>
        <begin position="1"/>
        <end position="146"/>
    </location>
</feature>
<keyword evidence="5" id="KW-0648">Protein biosynthesis</keyword>
<dbReference type="Gene3D" id="3.40.50.10470">
    <property type="entry name" value="Translation initiation factor eif-2b, domain 2"/>
    <property type="match status" value="1"/>
</dbReference>
<sequence length="495" mass="52253">MENTNMSPSSPLPSIVAPTAPDSAIPARDGPMQAAAANSPSGPDTQAAAPKKLSGAELKKLKQAEKAAKRAAKKSEATPPPIQQPGEQPGKQKRQLQPQQEHGGSKSAGQASSLKISAKSTQASRRASVSAPAPAAPPSGPKKRVGLFGHLYGNARRHTIENAPKEVHPSVLALGLQMSSYEVCGSTARCVGMLQAFKSVIKSYTTPQGTSLARHLTAHHLSPQIEFLKACRPISISMGNSIRFLKDQIIKIDPSVPEPIAKRTLVAAIDTFLHERISAADTVIAQAASARILPGETILTFAKSSLVLKTLLAAHNAGTSFNVIVLDSKPLFEGRRMAKDLAAAGIPTQYMPISAASHAVAEANRIFLGAHAMMANGRLFSRVGTAIVAMHAHEHDVPVIVCCQSVKFTDRVALDSIVGNEVAPADELLGYIGGGPAREQLLKTWTETPGLQVLNILYDVTPAEYVKLVVTEYGSLPPSSVPAVLRILETAQLGM</sequence>
<evidence type="ECO:0000256" key="2">
    <source>
        <dbReference type="ARBA" id="ARBA00007251"/>
    </source>
</evidence>
<reference evidence="11" key="1">
    <citation type="journal article" date="2020" name="Stud. Mycol.">
        <title>101 Dothideomycetes genomes: a test case for predicting lifestyles and emergence of pathogens.</title>
        <authorList>
            <person name="Haridas S."/>
            <person name="Albert R."/>
            <person name="Binder M."/>
            <person name="Bloem J."/>
            <person name="Labutti K."/>
            <person name="Salamov A."/>
            <person name="Andreopoulos B."/>
            <person name="Baker S."/>
            <person name="Barry K."/>
            <person name="Bills G."/>
            <person name="Bluhm B."/>
            <person name="Cannon C."/>
            <person name="Castanera R."/>
            <person name="Culley D."/>
            <person name="Daum C."/>
            <person name="Ezra D."/>
            <person name="Gonzalez J."/>
            <person name="Henrissat B."/>
            <person name="Kuo A."/>
            <person name="Liang C."/>
            <person name="Lipzen A."/>
            <person name="Lutzoni F."/>
            <person name="Magnuson J."/>
            <person name="Mondo S."/>
            <person name="Nolan M."/>
            <person name="Ohm R."/>
            <person name="Pangilinan J."/>
            <person name="Park H.-J."/>
            <person name="Ramirez L."/>
            <person name="Alfaro M."/>
            <person name="Sun H."/>
            <person name="Tritt A."/>
            <person name="Yoshinaga Y."/>
            <person name="Zwiers L.-H."/>
            <person name="Turgeon B."/>
            <person name="Goodwin S."/>
            <person name="Spatafora J."/>
            <person name="Crous P."/>
            <person name="Grigoriev I."/>
        </authorList>
    </citation>
    <scope>NUCLEOTIDE SEQUENCE</scope>
    <source>
        <strain evidence="11">CBS 262.69</strain>
    </source>
</reference>
<comment type="subcellular location">
    <subcellularLocation>
        <location evidence="1">Cytoplasm</location>
        <location evidence="1">Cytosol</location>
    </subcellularLocation>
</comment>
<protein>
    <recommendedName>
        <fullName evidence="6">Translation initiation factor eIF2B subunit delta</fullName>
    </recommendedName>
    <alternativeName>
        <fullName evidence="7">eIF2B GDP-GTP exchange factor subunit delta</fullName>
    </alternativeName>
</protein>
<gene>
    <name evidence="11" type="ORF">EJ06DRAFT_18875</name>
</gene>
<evidence type="ECO:0000256" key="6">
    <source>
        <dbReference type="ARBA" id="ARBA00044147"/>
    </source>
</evidence>
<keyword evidence="12" id="KW-1185">Reference proteome</keyword>
<dbReference type="Proteomes" id="UP000799640">
    <property type="component" value="Unassembled WGS sequence"/>
</dbReference>
<evidence type="ECO:0000256" key="10">
    <source>
        <dbReference type="SAM" id="MobiDB-lite"/>
    </source>
</evidence>
<dbReference type="InterPro" id="IPR000649">
    <property type="entry name" value="IF-2B-related"/>
</dbReference>
<comment type="similarity">
    <text evidence="2 9">Belongs to the eIF-2B alpha/beta/delta subunits family.</text>
</comment>
<proteinExistence type="inferred from homology"/>
<accession>A0A6G1IBA5</accession>
<dbReference type="InterPro" id="IPR042529">
    <property type="entry name" value="IF_2B-like_C"/>
</dbReference>
<dbReference type="GO" id="GO:0005829">
    <property type="term" value="C:cytosol"/>
    <property type="evidence" value="ECO:0007669"/>
    <property type="project" value="UniProtKB-SubCell"/>
</dbReference>
<dbReference type="GO" id="GO:0003743">
    <property type="term" value="F:translation initiation factor activity"/>
    <property type="evidence" value="ECO:0007669"/>
    <property type="project" value="UniProtKB-KW"/>
</dbReference>
<name>A0A6G1IBA5_9PEZI</name>
<dbReference type="EMBL" id="ML996687">
    <property type="protein sequence ID" value="KAF2405265.1"/>
    <property type="molecule type" value="Genomic_DNA"/>
</dbReference>
<dbReference type="Pfam" id="PF01008">
    <property type="entry name" value="IF-2B"/>
    <property type="match status" value="1"/>
</dbReference>
<keyword evidence="3" id="KW-0963">Cytoplasm</keyword>
<feature type="compositionally biased region" description="Low complexity" evidence="10">
    <location>
        <begin position="123"/>
        <end position="133"/>
    </location>
</feature>
<evidence type="ECO:0000256" key="5">
    <source>
        <dbReference type="ARBA" id="ARBA00022917"/>
    </source>
</evidence>
<feature type="compositionally biased region" description="Basic and acidic residues" evidence="10">
    <location>
        <begin position="57"/>
        <end position="76"/>
    </location>
</feature>
<feature type="compositionally biased region" description="Polar residues" evidence="10">
    <location>
        <begin position="96"/>
        <end position="122"/>
    </location>
</feature>
<evidence type="ECO:0000256" key="9">
    <source>
        <dbReference type="RuleBase" id="RU003814"/>
    </source>
</evidence>
<evidence type="ECO:0000256" key="8">
    <source>
        <dbReference type="ARBA" id="ARBA00046432"/>
    </source>
</evidence>
<dbReference type="AlphaFoldDB" id="A0A6G1IBA5"/>
<keyword evidence="4" id="KW-0396">Initiation factor</keyword>
<evidence type="ECO:0000313" key="11">
    <source>
        <dbReference type="EMBL" id="KAF2405265.1"/>
    </source>
</evidence>
<organism evidence="11 12">
    <name type="scientific">Trichodelitschia bisporula</name>
    <dbReference type="NCBI Taxonomy" id="703511"/>
    <lineage>
        <taxon>Eukaryota</taxon>
        <taxon>Fungi</taxon>
        <taxon>Dikarya</taxon>
        <taxon>Ascomycota</taxon>
        <taxon>Pezizomycotina</taxon>
        <taxon>Dothideomycetes</taxon>
        <taxon>Dothideomycetes incertae sedis</taxon>
        <taxon>Phaeotrichales</taxon>
        <taxon>Phaeotrichaceae</taxon>
        <taxon>Trichodelitschia</taxon>
    </lineage>
</organism>
<evidence type="ECO:0000256" key="7">
    <source>
        <dbReference type="ARBA" id="ARBA00044356"/>
    </source>
</evidence>
<evidence type="ECO:0000313" key="12">
    <source>
        <dbReference type="Proteomes" id="UP000799640"/>
    </source>
</evidence>
<dbReference type="PANTHER" id="PTHR10233">
    <property type="entry name" value="TRANSLATION INITIATION FACTOR EIF-2B"/>
    <property type="match status" value="1"/>
</dbReference>
<dbReference type="PANTHER" id="PTHR10233:SF14">
    <property type="entry name" value="TRANSLATION INITIATION FACTOR EIF-2B SUBUNIT DELTA"/>
    <property type="match status" value="1"/>
</dbReference>
<dbReference type="OrthoDB" id="10254737at2759"/>
<evidence type="ECO:0000256" key="3">
    <source>
        <dbReference type="ARBA" id="ARBA00022490"/>
    </source>
</evidence>